<dbReference type="InterPro" id="IPR005135">
    <property type="entry name" value="Endo/exonuclease/phosphatase"/>
</dbReference>
<keyword evidence="3" id="KW-0540">Nuclease</keyword>
<feature type="chain" id="PRO_5001656495" evidence="1">
    <location>
        <begin position="21"/>
        <end position="410"/>
    </location>
</feature>
<dbReference type="Gene3D" id="3.60.10.10">
    <property type="entry name" value="Endonuclease/exonuclease/phosphatase"/>
    <property type="match status" value="1"/>
</dbReference>
<reference evidence="4" key="1">
    <citation type="journal article" date="2014" name="BMC Genomics">
        <title>Genome sequencing of two Neorhizobium galegae strains reveals a noeT gene responsible for the unusual acetylation of the nodulation factors.</title>
        <authorList>
            <person name="Osterman J."/>
            <person name="Marsh J."/>
            <person name="Laine P.K."/>
            <person name="Zeng Z."/>
            <person name="Alatalo E."/>
            <person name="Sullivan J.T."/>
            <person name="Young J.P."/>
            <person name="Thomas-Oates J."/>
            <person name="Paulin L."/>
            <person name="Lindstrom K."/>
        </authorList>
    </citation>
    <scope>NUCLEOTIDE SEQUENCE [LARGE SCALE GENOMIC DNA]</scope>
    <source>
        <strain evidence="4">HAMBI 540</strain>
    </source>
</reference>
<dbReference type="GeneID" id="24259863"/>
<keyword evidence="3" id="KW-0378">Hydrolase</keyword>
<keyword evidence="3" id="KW-0269">Exonuclease</keyword>
<dbReference type="EMBL" id="HG938354">
    <property type="protein sequence ID" value="CDN51577.1"/>
    <property type="molecule type" value="Genomic_DNA"/>
</dbReference>
<dbReference type="Pfam" id="PF03372">
    <property type="entry name" value="Exo_endo_phos"/>
    <property type="match status" value="1"/>
</dbReference>
<evidence type="ECO:0000313" key="3">
    <source>
        <dbReference type="EMBL" id="CDN51577.1"/>
    </source>
</evidence>
<dbReference type="SUPFAM" id="SSF56219">
    <property type="entry name" value="DNase I-like"/>
    <property type="match status" value="1"/>
</dbReference>
<evidence type="ECO:0000259" key="2">
    <source>
        <dbReference type="Pfam" id="PF03372"/>
    </source>
</evidence>
<dbReference type="RefSeq" id="WP_041366432.1">
    <property type="nucleotide sequence ID" value="NZ_HG938354.1"/>
</dbReference>
<proteinExistence type="predicted"/>
<dbReference type="Proteomes" id="UP000028181">
    <property type="component" value="Plasmid pHAMBI540a"/>
</dbReference>
<feature type="signal peptide" evidence="1">
    <location>
        <begin position="1"/>
        <end position="20"/>
    </location>
</feature>
<evidence type="ECO:0000313" key="4">
    <source>
        <dbReference type="Proteomes" id="UP000028181"/>
    </source>
</evidence>
<dbReference type="HOGENOM" id="CLU_658676_0_0_5"/>
<dbReference type="PATRIC" id="fig|1028800.3.peg.5531"/>
<dbReference type="OrthoDB" id="7857816at2"/>
<organism evidence="3 4">
    <name type="scientific">Neorhizobium galegae bv. orientalis str. HAMBI 540</name>
    <dbReference type="NCBI Taxonomy" id="1028800"/>
    <lineage>
        <taxon>Bacteria</taxon>
        <taxon>Pseudomonadati</taxon>
        <taxon>Pseudomonadota</taxon>
        <taxon>Alphaproteobacteria</taxon>
        <taxon>Hyphomicrobiales</taxon>
        <taxon>Rhizobiaceae</taxon>
        <taxon>Rhizobium/Agrobacterium group</taxon>
        <taxon>Neorhizobium</taxon>
    </lineage>
</organism>
<protein>
    <submittedName>
        <fullName evidence="3">Exonuclease III</fullName>
    </submittedName>
</protein>
<name>A0A068SZE2_NEOGA</name>
<dbReference type="KEGG" id="ngg:RG540_PA09010"/>
<dbReference type="InterPro" id="IPR036691">
    <property type="entry name" value="Endo/exonu/phosph_ase_sf"/>
</dbReference>
<gene>
    <name evidence="3" type="ORF">RG540_PA09010</name>
</gene>
<dbReference type="GO" id="GO:0004527">
    <property type="term" value="F:exonuclease activity"/>
    <property type="evidence" value="ECO:0007669"/>
    <property type="project" value="UniProtKB-KW"/>
</dbReference>
<dbReference type="AlphaFoldDB" id="A0A068SZE2"/>
<accession>A0A068SZE2</accession>
<geneLocation type="plasmid" evidence="4">
    <name>II</name>
</geneLocation>
<keyword evidence="4" id="KW-1185">Reference proteome</keyword>
<sequence length="410" mass="44860">MLRILVAVVTIFLISSETSARQVTIATWNLGWHMDIATAQRWIEACGKTYVEDAGIGRWVPSTDSNATQGWDVPNTFDIENWDTAVLPVCDAYAYRGVVRVNVDAYRKRQEQIANFISRSVPADIIAFQEVSGEQAVKEVLPGAGADYDLCGFSGYKVQRLVIAWKKSLGTKVSCEVEDSLSLPANPDSKRPRPGLSLTLSLGGAIVRILDVHLKSSCVSPFDGGKLEGNGNNCMILQQQIDPIESWVERETSDGAKVVMLGDFNRNLWHELRDQSPVRTDGSAASGIRPSGVLSRSLIEEVFDGQPFTTDLRLVNEHCQTNEVGAVLCTLSEIRDLDTAESDLLASQNYLGCRNPVGLDHILIGPGIEATAPAEHTSIRRLGMTRQKDDGTDQVLAISDHCPLVVRLNL</sequence>
<feature type="domain" description="Endonuclease/exonuclease/phosphatase" evidence="2">
    <location>
        <begin position="106"/>
        <end position="401"/>
    </location>
</feature>
<evidence type="ECO:0000256" key="1">
    <source>
        <dbReference type="SAM" id="SignalP"/>
    </source>
</evidence>
<keyword evidence="3" id="KW-0614">Plasmid</keyword>
<keyword evidence="1" id="KW-0732">Signal</keyword>
<dbReference type="eggNOG" id="COG3568">
    <property type="taxonomic scope" value="Bacteria"/>
</dbReference>